<dbReference type="PIRSF" id="PIRSF001480">
    <property type="entry name" value="Mannose-6-phosphate_isomerase"/>
    <property type="match status" value="1"/>
</dbReference>
<dbReference type="InterPro" id="IPR016305">
    <property type="entry name" value="Mannose-6-P_Isomerase"/>
</dbReference>
<dbReference type="PANTHER" id="PTHR10309">
    <property type="entry name" value="MANNOSE-6-PHOSPHATE ISOMERASE"/>
    <property type="match status" value="1"/>
</dbReference>
<dbReference type="NCBIfam" id="TIGR00218">
    <property type="entry name" value="manA"/>
    <property type="match status" value="1"/>
</dbReference>
<dbReference type="EMBL" id="CP045725">
    <property type="protein sequence ID" value="QGF23055.1"/>
    <property type="molecule type" value="Genomic_DNA"/>
</dbReference>
<dbReference type="Gene3D" id="2.60.120.10">
    <property type="entry name" value="Jelly Rolls"/>
    <property type="match status" value="2"/>
</dbReference>
<feature type="binding site" evidence="8">
    <location>
        <position position="253"/>
    </location>
    <ligand>
        <name>Zn(2+)</name>
        <dbReference type="ChEBI" id="CHEBI:29105"/>
    </ligand>
</feature>
<evidence type="ECO:0000256" key="3">
    <source>
        <dbReference type="ARBA" id="ARBA00011956"/>
    </source>
</evidence>
<evidence type="ECO:0000256" key="1">
    <source>
        <dbReference type="ARBA" id="ARBA00000757"/>
    </source>
</evidence>
<reference evidence="10 11" key="1">
    <citation type="submission" date="2019-10" db="EMBL/GenBank/DDBJ databases">
        <title>Genomic analysis of Raineyella sp. CBA3103.</title>
        <authorList>
            <person name="Roh S.W."/>
        </authorList>
    </citation>
    <scope>NUCLEOTIDE SEQUENCE [LARGE SCALE GENOMIC DNA]</scope>
    <source>
        <strain evidence="10 11">CBA3103</strain>
    </source>
</reference>
<dbReference type="GO" id="GO:0004476">
    <property type="term" value="F:mannose-6-phosphate isomerase activity"/>
    <property type="evidence" value="ECO:0007669"/>
    <property type="project" value="UniProtKB-EC"/>
</dbReference>
<evidence type="ECO:0000259" key="9">
    <source>
        <dbReference type="Pfam" id="PF20511"/>
    </source>
</evidence>
<dbReference type="GO" id="GO:0009298">
    <property type="term" value="P:GDP-mannose biosynthetic process"/>
    <property type="evidence" value="ECO:0007669"/>
    <property type="project" value="InterPro"/>
</dbReference>
<accession>A0A5Q2FEA8</accession>
<dbReference type="GO" id="GO:0005829">
    <property type="term" value="C:cytosol"/>
    <property type="evidence" value="ECO:0007669"/>
    <property type="project" value="TreeGrafter"/>
</dbReference>
<evidence type="ECO:0000256" key="5">
    <source>
        <dbReference type="ARBA" id="ARBA00022833"/>
    </source>
</evidence>
<dbReference type="Gene3D" id="1.10.441.10">
    <property type="entry name" value="Phosphomannose Isomerase, domain 2"/>
    <property type="match status" value="1"/>
</dbReference>
<evidence type="ECO:0000256" key="7">
    <source>
        <dbReference type="PIRSR" id="PIRSR001480-1"/>
    </source>
</evidence>
<proteinExistence type="inferred from homology"/>
<dbReference type="PRINTS" id="PR00714">
    <property type="entry name" value="MAN6PISMRASE"/>
</dbReference>
<evidence type="ECO:0000256" key="8">
    <source>
        <dbReference type="PIRSR" id="PIRSR001480-2"/>
    </source>
</evidence>
<dbReference type="KEGG" id="rain:Rai3103_04545"/>
<dbReference type="GO" id="GO:0005975">
    <property type="term" value="P:carbohydrate metabolic process"/>
    <property type="evidence" value="ECO:0007669"/>
    <property type="project" value="InterPro"/>
</dbReference>
<name>A0A5Q2FEA8_9ACTN</name>
<dbReference type="SUPFAM" id="SSF51182">
    <property type="entry name" value="RmlC-like cupins"/>
    <property type="match status" value="1"/>
</dbReference>
<dbReference type="InterPro" id="IPR014710">
    <property type="entry name" value="RmlC-like_jellyroll"/>
</dbReference>
<evidence type="ECO:0000256" key="2">
    <source>
        <dbReference type="ARBA" id="ARBA00010772"/>
    </source>
</evidence>
<dbReference type="InterPro" id="IPR001250">
    <property type="entry name" value="Man6P_Isoase-1"/>
</dbReference>
<keyword evidence="5 8" id="KW-0862">Zinc</keyword>
<gene>
    <name evidence="10" type="primary">manA</name>
    <name evidence="10" type="ORF">Rai3103_04545</name>
</gene>
<protein>
    <recommendedName>
        <fullName evidence="3">mannose-6-phosphate isomerase</fullName>
        <ecNumber evidence="3">5.3.1.8</ecNumber>
    </recommendedName>
</protein>
<evidence type="ECO:0000313" key="10">
    <source>
        <dbReference type="EMBL" id="QGF23055.1"/>
    </source>
</evidence>
<evidence type="ECO:0000313" key="11">
    <source>
        <dbReference type="Proteomes" id="UP000386847"/>
    </source>
</evidence>
<dbReference type="InterPro" id="IPR046457">
    <property type="entry name" value="PMI_typeI_cat"/>
</dbReference>
<organism evidence="10 11">
    <name type="scientific">Raineyella fluvialis</name>
    <dbReference type="NCBI Taxonomy" id="2662261"/>
    <lineage>
        <taxon>Bacteria</taxon>
        <taxon>Bacillati</taxon>
        <taxon>Actinomycetota</taxon>
        <taxon>Actinomycetes</taxon>
        <taxon>Propionibacteriales</taxon>
        <taxon>Propionibacteriaceae</taxon>
        <taxon>Raineyella</taxon>
    </lineage>
</organism>
<evidence type="ECO:0000256" key="6">
    <source>
        <dbReference type="ARBA" id="ARBA00023235"/>
    </source>
</evidence>
<comment type="similarity">
    <text evidence="2">Belongs to the mannose-6-phosphate isomerase type 1 family.</text>
</comment>
<keyword evidence="6 10" id="KW-0413">Isomerase</keyword>
<sequence>MHILRGADKNYAWGTTDRIPDLLGQSPTAEPFAEYWLGAHPSGPATVDGVGLDAAIAADPSVLGERSRAAFGDRLPFLMKLLSAARALSLQVHPTGDQARAGFVRENGAGIALDDPKRTYKDDWPKPEIMVALDPFEALYGFREPARSATILRALGGSAAERLAGRLEADGADVVAIVRDLLENGDAELLAELESGAAAGRSEDEADVAQARDTVALLSREYRGDPGVVVALLMNRLRLEPFEALFVPAGVMHAYLSGTGVEVMASSDNVLRGGLTPKHIDLDGLMEVVDPRPSVPTLVPVEAAGDGIWRYLTPAPHFALWRLDPSTVRRDLPATDSPRIFMTLQGTQCSPRRGRTCASPAVSRCSWQRVSRWASPGRASAS</sequence>
<feature type="binding site" evidence="8">
    <location>
        <position position="128"/>
    </location>
    <ligand>
        <name>Zn(2+)</name>
        <dbReference type="ChEBI" id="CHEBI:29105"/>
    </ligand>
</feature>
<dbReference type="Proteomes" id="UP000386847">
    <property type="component" value="Chromosome"/>
</dbReference>
<dbReference type="Pfam" id="PF20511">
    <property type="entry name" value="PMI_typeI_cat"/>
    <property type="match status" value="1"/>
</dbReference>
<comment type="catalytic activity">
    <reaction evidence="1">
        <text>D-mannose 6-phosphate = D-fructose 6-phosphate</text>
        <dbReference type="Rhea" id="RHEA:12356"/>
        <dbReference type="ChEBI" id="CHEBI:58735"/>
        <dbReference type="ChEBI" id="CHEBI:61527"/>
        <dbReference type="EC" id="5.3.1.8"/>
    </reaction>
</comment>
<dbReference type="PANTHER" id="PTHR10309:SF0">
    <property type="entry name" value="MANNOSE-6-PHOSPHATE ISOMERASE"/>
    <property type="match status" value="1"/>
</dbReference>
<dbReference type="CDD" id="cd07011">
    <property type="entry name" value="cupin_PMI_type_I_N"/>
    <property type="match status" value="1"/>
</dbReference>
<evidence type="ECO:0000256" key="4">
    <source>
        <dbReference type="ARBA" id="ARBA00022723"/>
    </source>
</evidence>
<feature type="domain" description="Phosphomannose isomerase type I catalytic" evidence="9">
    <location>
        <begin position="6"/>
        <end position="143"/>
    </location>
</feature>
<dbReference type="GO" id="GO:0008270">
    <property type="term" value="F:zinc ion binding"/>
    <property type="evidence" value="ECO:0007669"/>
    <property type="project" value="InterPro"/>
</dbReference>
<keyword evidence="11" id="KW-1185">Reference proteome</keyword>
<feature type="binding site" evidence="8">
    <location>
        <position position="91"/>
    </location>
    <ligand>
        <name>Zn(2+)</name>
        <dbReference type="ChEBI" id="CHEBI:29105"/>
    </ligand>
</feature>
<dbReference type="InterPro" id="IPR011051">
    <property type="entry name" value="RmlC_Cupin_sf"/>
</dbReference>
<feature type="binding site" evidence="8">
    <location>
        <position position="93"/>
    </location>
    <ligand>
        <name>Zn(2+)</name>
        <dbReference type="ChEBI" id="CHEBI:29105"/>
    </ligand>
</feature>
<comment type="cofactor">
    <cofactor evidence="8">
        <name>Zn(2+)</name>
        <dbReference type="ChEBI" id="CHEBI:29105"/>
    </cofactor>
    <text evidence="8">Binds 1 zinc ion per subunit.</text>
</comment>
<keyword evidence="4 8" id="KW-0479">Metal-binding</keyword>
<feature type="active site" evidence="7">
    <location>
        <position position="272"/>
    </location>
</feature>
<dbReference type="AlphaFoldDB" id="A0A5Q2FEA8"/>
<dbReference type="RefSeq" id="WP_153571582.1">
    <property type="nucleotide sequence ID" value="NZ_CP045725.1"/>
</dbReference>
<dbReference type="EC" id="5.3.1.8" evidence="3"/>